<comment type="similarity">
    <text evidence="1">Belongs to the bacterial solute-binding protein 1 family.</text>
</comment>
<dbReference type="GO" id="GO:0042956">
    <property type="term" value="P:maltodextrin transmembrane transport"/>
    <property type="evidence" value="ECO:0007669"/>
    <property type="project" value="TreeGrafter"/>
</dbReference>
<dbReference type="GO" id="GO:1901982">
    <property type="term" value="F:maltose binding"/>
    <property type="evidence" value="ECO:0007669"/>
    <property type="project" value="TreeGrafter"/>
</dbReference>
<evidence type="ECO:0000256" key="2">
    <source>
        <dbReference type="ARBA" id="ARBA00022448"/>
    </source>
</evidence>
<reference evidence="4 5" key="1">
    <citation type="submission" date="2017-07" db="EMBL/GenBank/DDBJ databases">
        <title>Paenibacillus herberti R33 genome sequencing and assembly.</title>
        <authorList>
            <person name="Su W."/>
        </authorList>
    </citation>
    <scope>NUCLEOTIDE SEQUENCE [LARGE SCALE GENOMIC DNA]</scope>
    <source>
        <strain evidence="4 5">R33</strain>
    </source>
</reference>
<dbReference type="Gene3D" id="3.40.190.10">
    <property type="entry name" value="Periplasmic binding protein-like II"/>
    <property type="match status" value="2"/>
</dbReference>
<dbReference type="PROSITE" id="PS51257">
    <property type="entry name" value="PROKAR_LIPOPROTEIN"/>
    <property type="match status" value="1"/>
</dbReference>
<name>A0A229P570_9BACL</name>
<evidence type="ECO:0000313" key="5">
    <source>
        <dbReference type="Proteomes" id="UP000215145"/>
    </source>
</evidence>
<keyword evidence="2" id="KW-0813">Transport</keyword>
<evidence type="ECO:0000256" key="1">
    <source>
        <dbReference type="ARBA" id="ARBA00008520"/>
    </source>
</evidence>
<dbReference type="RefSeq" id="WP_089524161.1">
    <property type="nucleotide sequence ID" value="NZ_NMUQ01000001.1"/>
</dbReference>
<proteinExistence type="inferred from homology"/>
<keyword evidence="5" id="KW-1185">Reference proteome</keyword>
<dbReference type="PANTHER" id="PTHR30061:SF50">
    <property type="entry name" value="MALTOSE_MALTODEXTRIN-BINDING PERIPLASMIC PROTEIN"/>
    <property type="match status" value="1"/>
</dbReference>
<gene>
    <name evidence="4" type="ORF">CGZ75_10790</name>
</gene>
<dbReference type="SUPFAM" id="SSF53850">
    <property type="entry name" value="Periplasmic binding protein-like II"/>
    <property type="match status" value="1"/>
</dbReference>
<protein>
    <recommendedName>
        <fullName evidence="6">ABC transporter substrate-binding protein</fullName>
    </recommendedName>
</protein>
<dbReference type="Proteomes" id="UP000215145">
    <property type="component" value="Unassembled WGS sequence"/>
</dbReference>
<dbReference type="GO" id="GO:0015768">
    <property type="term" value="P:maltose transport"/>
    <property type="evidence" value="ECO:0007669"/>
    <property type="project" value="TreeGrafter"/>
</dbReference>
<dbReference type="GO" id="GO:0055052">
    <property type="term" value="C:ATP-binding cassette (ABC) transporter complex, substrate-binding subunit-containing"/>
    <property type="evidence" value="ECO:0007669"/>
    <property type="project" value="TreeGrafter"/>
</dbReference>
<sequence>MGSHNRYSTSFKRVTCSLLLLALTGCFQKQSPPQISEPPGKQALIKFVATEYSMGTKPLLEKLVREFESQNPTINVELQVVGWDILDGIYSNMLAQNEPPDLLNVDYYSHFAAEGLLNDWEDILPASFRSNFQPYLMKRDRYDGKQYAIPYVASVRNLYYNKKLFQMAGINAAPSTWSQLIDTSRQIGSLPDVKGFGIDMTDDDIQAYLSYFFFGAGGGWMKDGRWAINQPANVEGLELLKSMYDAGLTDEEPWLTTRDEKQRSLGDDNLAMIISGNFFSSVVSKEYPDLEWGKGPLPVKDGRPPTTFGAQDVLVSFKTAHSDPKALSTFIQFLYEDKNYTQLIQQEGFLPVTRTVELRLASNYPEVQADLNDLAEANFFPIEQQRWGIVIDAVRNLGSAVLEGRYSPQKALDELQAVAEDTE</sequence>
<accession>A0A229P570</accession>
<dbReference type="PANTHER" id="PTHR30061">
    <property type="entry name" value="MALTOSE-BINDING PERIPLASMIC PROTEIN"/>
    <property type="match status" value="1"/>
</dbReference>
<dbReference type="EMBL" id="NMUQ01000001">
    <property type="protein sequence ID" value="OXM17084.1"/>
    <property type="molecule type" value="Genomic_DNA"/>
</dbReference>
<organism evidence="4 5">
    <name type="scientific">Paenibacillus herberti</name>
    <dbReference type="NCBI Taxonomy" id="1619309"/>
    <lineage>
        <taxon>Bacteria</taxon>
        <taxon>Bacillati</taxon>
        <taxon>Bacillota</taxon>
        <taxon>Bacilli</taxon>
        <taxon>Bacillales</taxon>
        <taxon>Paenibacillaceae</taxon>
        <taxon>Paenibacillus</taxon>
    </lineage>
</organism>
<evidence type="ECO:0000313" key="4">
    <source>
        <dbReference type="EMBL" id="OXM17084.1"/>
    </source>
</evidence>
<dbReference type="OrthoDB" id="9782846at2"/>
<evidence type="ECO:0000256" key="3">
    <source>
        <dbReference type="ARBA" id="ARBA00022729"/>
    </source>
</evidence>
<evidence type="ECO:0008006" key="6">
    <source>
        <dbReference type="Google" id="ProtNLM"/>
    </source>
</evidence>
<comment type="caution">
    <text evidence="4">The sequence shown here is derived from an EMBL/GenBank/DDBJ whole genome shotgun (WGS) entry which is preliminary data.</text>
</comment>
<dbReference type="InterPro" id="IPR006059">
    <property type="entry name" value="SBP"/>
</dbReference>
<keyword evidence="3" id="KW-0732">Signal</keyword>
<dbReference type="Pfam" id="PF01547">
    <property type="entry name" value="SBP_bac_1"/>
    <property type="match status" value="1"/>
</dbReference>
<dbReference type="AlphaFoldDB" id="A0A229P570"/>